<dbReference type="CDD" id="cd04470">
    <property type="entry name" value="S1_EF-P_repeat_1"/>
    <property type="match status" value="1"/>
</dbReference>
<dbReference type="UniPathway" id="UPA00345"/>
<comment type="similarity">
    <text evidence="3">Belongs to the elongation factor P family.</text>
</comment>
<feature type="non-terminal residue" evidence="9">
    <location>
        <position position="1"/>
    </location>
</feature>
<dbReference type="SUPFAM" id="SSF50104">
    <property type="entry name" value="Translation proteins SH3-like domain"/>
    <property type="match status" value="1"/>
</dbReference>
<dbReference type="Pfam" id="PF09285">
    <property type="entry name" value="Elong-fact-P_C"/>
    <property type="match status" value="1"/>
</dbReference>
<evidence type="ECO:0000259" key="8">
    <source>
        <dbReference type="SMART" id="SM01185"/>
    </source>
</evidence>
<feature type="domain" description="Translation elongation factor P/YeiP central" evidence="8">
    <location>
        <begin position="57"/>
        <end position="111"/>
    </location>
</feature>
<dbReference type="Gene3D" id="2.40.50.140">
    <property type="entry name" value="Nucleic acid-binding proteins"/>
    <property type="match status" value="2"/>
</dbReference>
<evidence type="ECO:0000313" key="9">
    <source>
        <dbReference type="EMBL" id="GAG14500.1"/>
    </source>
</evidence>
<dbReference type="InterPro" id="IPR011768">
    <property type="entry name" value="Transl_elongation_fac_P"/>
</dbReference>
<evidence type="ECO:0000259" key="7">
    <source>
        <dbReference type="SMART" id="SM00841"/>
    </source>
</evidence>
<evidence type="ECO:0000256" key="5">
    <source>
        <dbReference type="ARBA" id="ARBA00022768"/>
    </source>
</evidence>
<dbReference type="EMBL" id="BARS01036286">
    <property type="protein sequence ID" value="GAG14500.1"/>
    <property type="molecule type" value="Genomic_DNA"/>
</dbReference>
<dbReference type="HAMAP" id="MF_00141">
    <property type="entry name" value="EF_P"/>
    <property type="match status" value="1"/>
</dbReference>
<dbReference type="InterPro" id="IPR008991">
    <property type="entry name" value="Translation_prot_SH3-like_sf"/>
</dbReference>
<protein>
    <recommendedName>
        <fullName evidence="10">Elongation factor P</fullName>
    </recommendedName>
</protein>
<accession>X0V8M3</accession>
<comment type="pathway">
    <text evidence="2">Protein biosynthesis; polypeptide chain elongation.</text>
</comment>
<organism evidence="9">
    <name type="scientific">marine sediment metagenome</name>
    <dbReference type="NCBI Taxonomy" id="412755"/>
    <lineage>
        <taxon>unclassified sequences</taxon>
        <taxon>metagenomes</taxon>
        <taxon>ecological metagenomes</taxon>
    </lineage>
</organism>
<dbReference type="PROSITE" id="PS01275">
    <property type="entry name" value="EFP"/>
    <property type="match status" value="1"/>
</dbReference>
<dbReference type="FunFam" id="2.40.50.140:FF:000009">
    <property type="entry name" value="Elongation factor P"/>
    <property type="match status" value="1"/>
</dbReference>
<dbReference type="SUPFAM" id="SSF50249">
    <property type="entry name" value="Nucleic acid-binding proteins"/>
    <property type="match status" value="2"/>
</dbReference>
<name>X0V8M3_9ZZZZ</name>
<dbReference type="PANTHER" id="PTHR30053:SF12">
    <property type="entry name" value="ELONGATION FACTOR P (EF-P) FAMILY PROTEIN"/>
    <property type="match status" value="1"/>
</dbReference>
<dbReference type="SMART" id="SM00841">
    <property type="entry name" value="Elong-fact-P_C"/>
    <property type="match status" value="1"/>
</dbReference>
<comment type="subcellular location">
    <subcellularLocation>
        <location evidence="1">Cytoplasm</location>
    </subcellularLocation>
</comment>
<dbReference type="Gene3D" id="2.30.30.30">
    <property type="match status" value="1"/>
</dbReference>
<keyword evidence="4" id="KW-0963">Cytoplasm</keyword>
<feature type="domain" description="Elongation factor P C-terminal" evidence="7">
    <location>
        <begin position="119"/>
        <end position="174"/>
    </location>
</feature>
<evidence type="ECO:0008006" key="10">
    <source>
        <dbReference type="Google" id="ProtNLM"/>
    </source>
</evidence>
<dbReference type="InterPro" id="IPR013852">
    <property type="entry name" value="Transl_elong_P/YeiP_CS"/>
</dbReference>
<dbReference type="InterPro" id="IPR012340">
    <property type="entry name" value="NA-bd_OB-fold"/>
</dbReference>
<evidence type="ECO:0000256" key="3">
    <source>
        <dbReference type="ARBA" id="ARBA00009479"/>
    </source>
</evidence>
<dbReference type="GO" id="GO:0043043">
    <property type="term" value="P:peptide biosynthetic process"/>
    <property type="evidence" value="ECO:0007669"/>
    <property type="project" value="InterPro"/>
</dbReference>
<dbReference type="Pfam" id="PF01132">
    <property type="entry name" value="EFP"/>
    <property type="match status" value="1"/>
</dbReference>
<gene>
    <name evidence="9" type="ORF">S01H1_55797</name>
</gene>
<comment type="caution">
    <text evidence="9">The sequence shown here is derived from an EMBL/GenBank/DDBJ whole genome shotgun (WGS) entry which is preliminary data.</text>
</comment>
<reference evidence="9" key="1">
    <citation type="journal article" date="2014" name="Front. Microbiol.">
        <title>High frequency of phylogenetically diverse reductive dehalogenase-homologous genes in deep subseafloor sedimentary metagenomes.</title>
        <authorList>
            <person name="Kawai M."/>
            <person name="Futagami T."/>
            <person name="Toyoda A."/>
            <person name="Takaki Y."/>
            <person name="Nishi S."/>
            <person name="Hori S."/>
            <person name="Arai W."/>
            <person name="Tsubouchi T."/>
            <person name="Morono Y."/>
            <person name="Uchiyama I."/>
            <person name="Ito T."/>
            <person name="Fujiyama A."/>
            <person name="Inagaki F."/>
            <person name="Takami H."/>
        </authorList>
    </citation>
    <scope>NUCLEOTIDE SEQUENCE</scope>
    <source>
        <strain evidence="9">Expedition CK06-06</strain>
    </source>
</reference>
<evidence type="ECO:0000256" key="1">
    <source>
        <dbReference type="ARBA" id="ARBA00004496"/>
    </source>
</evidence>
<dbReference type="CDD" id="cd05794">
    <property type="entry name" value="S1_EF-P_repeat_2"/>
    <property type="match status" value="1"/>
</dbReference>
<dbReference type="FunFam" id="2.40.50.140:FF:000004">
    <property type="entry name" value="Elongation factor P"/>
    <property type="match status" value="1"/>
</dbReference>
<dbReference type="InterPro" id="IPR001059">
    <property type="entry name" value="Transl_elong_P/YeiP_cen"/>
</dbReference>
<dbReference type="InterPro" id="IPR014722">
    <property type="entry name" value="Rib_uL2_dom2"/>
</dbReference>
<keyword evidence="5" id="KW-0251">Elongation factor</keyword>
<dbReference type="PIRSF" id="PIRSF005901">
    <property type="entry name" value="EF-P"/>
    <property type="match status" value="1"/>
</dbReference>
<dbReference type="InterPro" id="IPR013185">
    <property type="entry name" value="Transl_elong_KOW-like"/>
</dbReference>
<evidence type="ECO:0000256" key="6">
    <source>
        <dbReference type="ARBA" id="ARBA00022917"/>
    </source>
</evidence>
<dbReference type="InterPro" id="IPR020599">
    <property type="entry name" value="Transl_elong_fac_P/YeiP"/>
</dbReference>
<dbReference type="NCBIfam" id="TIGR00038">
    <property type="entry name" value="efp"/>
    <property type="match status" value="1"/>
</dbReference>
<sequence>AAIELDGQIYQVLEYQHVKMQQRQPVVKLKLRDARSGNVTERSFQSGDKLTPAFLEHRPAQYLYNDGDLYYFMDNESYEQIMLTSAQLGRGADYLKEGLVLEILTCKGDTVAVELPNSVELQVRETEPGFKGDRATAGTKSATLETGVTTQVPLFINTGDIIRVNTRTGEYQEKAG</sequence>
<dbReference type="PANTHER" id="PTHR30053">
    <property type="entry name" value="ELONGATION FACTOR P"/>
    <property type="match status" value="1"/>
</dbReference>
<dbReference type="GO" id="GO:0003746">
    <property type="term" value="F:translation elongation factor activity"/>
    <property type="evidence" value="ECO:0007669"/>
    <property type="project" value="UniProtKB-KW"/>
</dbReference>
<dbReference type="AlphaFoldDB" id="X0V8M3"/>
<dbReference type="InterPro" id="IPR015365">
    <property type="entry name" value="Elong-fact-P_C"/>
</dbReference>
<evidence type="ECO:0000256" key="4">
    <source>
        <dbReference type="ARBA" id="ARBA00022490"/>
    </source>
</evidence>
<dbReference type="Pfam" id="PF08207">
    <property type="entry name" value="EFP_N"/>
    <property type="match status" value="1"/>
</dbReference>
<dbReference type="GO" id="GO:0005829">
    <property type="term" value="C:cytosol"/>
    <property type="evidence" value="ECO:0007669"/>
    <property type="project" value="UniProtKB-ARBA"/>
</dbReference>
<dbReference type="SMART" id="SM01185">
    <property type="entry name" value="EFP"/>
    <property type="match status" value="1"/>
</dbReference>
<dbReference type="NCBIfam" id="NF001810">
    <property type="entry name" value="PRK00529.1"/>
    <property type="match status" value="1"/>
</dbReference>
<keyword evidence="6" id="KW-0648">Protein biosynthesis</keyword>
<evidence type="ECO:0000256" key="2">
    <source>
        <dbReference type="ARBA" id="ARBA00004815"/>
    </source>
</evidence>
<proteinExistence type="inferred from homology"/>